<dbReference type="AlphaFoldDB" id="A0A1D6MTI7"/>
<organism evidence="2">
    <name type="scientific">Zea mays</name>
    <name type="common">Maize</name>
    <dbReference type="NCBI Taxonomy" id="4577"/>
    <lineage>
        <taxon>Eukaryota</taxon>
        <taxon>Viridiplantae</taxon>
        <taxon>Streptophyta</taxon>
        <taxon>Embryophyta</taxon>
        <taxon>Tracheophyta</taxon>
        <taxon>Spermatophyta</taxon>
        <taxon>Magnoliopsida</taxon>
        <taxon>Liliopsida</taxon>
        <taxon>Poales</taxon>
        <taxon>Poaceae</taxon>
        <taxon>PACMAD clade</taxon>
        <taxon>Panicoideae</taxon>
        <taxon>Andropogonodae</taxon>
        <taxon>Andropogoneae</taxon>
        <taxon>Tripsacinae</taxon>
        <taxon>Zea</taxon>
    </lineage>
</organism>
<proteinExistence type="predicted"/>
<protein>
    <submittedName>
        <fullName evidence="2">Uncharacterized protein</fullName>
    </submittedName>
</protein>
<feature type="compositionally biased region" description="Basic and acidic residues" evidence="1">
    <location>
        <begin position="185"/>
        <end position="196"/>
    </location>
</feature>
<accession>A0A1D6MTI7</accession>
<accession>A0A3L6FDH2</accession>
<dbReference type="PaxDb" id="4577-AC212709.3_FGP002"/>
<evidence type="ECO:0000256" key="1">
    <source>
        <dbReference type="SAM" id="MobiDB-lite"/>
    </source>
</evidence>
<gene>
    <name evidence="2" type="ORF">ZEAMMB73_Zm00001d040925</name>
</gene>
<feature type="compositionally biased region" description="Basic and acidic residues" evidence="1">
    <location>
        <begin position="153"/>
        <end position="162"/>
    </location>
</feature>
<reference evidence="2" key="1">
    <citation type="submission" date="2015-12" db="EMBL/GenBank/DDBJ databases">
        <title>Update maize B73 reference genome by single molecule sequencing technologies.</title>
        <authorList>
            <consortium name="Maize Genome Sequencing Project"/>
            <person name="Ware D."/>
        </authorList>
    </citation>
    <scope>NUCLEOTIDE SEQUENCE [LARGE SCALE GENOMIC DNA]</scope>
    <source>
        <tissue evidence="2">Seedling</tissue>
    </source>
</reference>
<feature type="region of interest" description="Disordered" evidence="1">
    <location>
        <begin position="1"/>
        <end position="31"/>
    </location>
</feature>
<dbReference type="EMBL" id="CM007649">
    <property type="protein sequence ID" value="ONM32202.1"/>
    <property type="molecule type" value="Genomic_DNA"/>
</dbReference>
<evidence type="ECO:0000313" key="2">
    <source>
        <dbReference type="EMBL" id="ONM32202.1"/>
    </source>
</evidence>
<feature type="compositionally biased region" description="Polar residues" evidence="1">
    <location>
        <begin position="1"/>
        <end position="15"/>
    </location>
</feature>
<sequence length="210" mass="23271">MSTSWRLAGSSTTRSSEGRHKQHEIGNQIIGVDEHVVGTTWVDDEVHDEHRKARQMGRRRRTNFRAWSSRRAGAGYGLGTTKGAARLERAGRAPNETGSSGQRAKARRPGNPGHGEPKTSRAAMGKQSRQGGDLGWWRARQTPWRAGKYAGRGSRDYGRELKTSSTGNRNAVQRELCELGSGAGGKERWKEREARGGRRKEPRLGEERSA</sequence>
<dbReference type="InParanoid" id="A0A1D6MTI7"/>
<feature type="region of interest" description="Disordered" evidence="1">
    <location>
        <begin position="73"/>
        <end position="210"/>
    </location>
</feature>
<name>A0A1D6MTI7_MAIZE</name>